<feature type="compositionally biased region" description="Polar residues" evidence="1">
    <location>
        <begin position="303"/>
        <end position="321"/>
    </location>
</feature>
<feature type="region of interest" description="Disordered" evidence="1">
    <location>
        <begin position="659"/>
        <end position="717"/>
    </location>
</feature>
<accession>M7TWL9</accession>
<dbReference type="GO" id="GO:0005975">
    <property type="term" value="P:carbohydrate metabolic process"/>
    <property type="evidence" value="ECO:0007669"/>
    <property type="project" value="InterPro"/>
</dbReference>
<dbReference type="InterPro" id="IPR008928">
    <property type="entry name" value="6-hairpin_glycosidase_sf"/>
</dbReference>
<keyword evidence="2" id="KW-0732">Signal</keyword>
<dbReference type="STRING" id="1287681.M7TWL9"/>
<proteinExistence type="predicted"/>
<keyword evidence="4" id="KW-1185">Reference proteome</keyword>
<feature type="region of interest" description="Disordered" evidence="1">
    <location>
        <begin position="303"/>
        <end position="346"/>
    </location>
</feature>
<dbReference type="SUPFAM" id="SSF48208">
    <property type="entry name" value="Six-hairpin glycosidases"/>
    <property type="match status" value="1"/>
</dbReference>
<sequence>MAQRWRAFSLAALVVFASRVEAYREPASHSSVPSQEQECSIFSTSQEQQCDLSVPQSFLPPNVAATIEKNGKHKHRKPDDDLLDEMLYAMGVLQDEYYEIWLGSWPDGIDWTRAVLGTHVSGSIRTLSETLASIKFDDKDRAHDWKLKSNLIDSYFTQIIAYYFGEDDFAIRHEAFDDMLWVVLGWLEAVQFLNTHTDLHYTLSSQGMAADSPADGPVPQMLDTIRSNQTYHGNSWIPAFAHRARIFWDLASQGWDTDLCDGGMVWNPRLLPYKNAITNELFIAASISMYLYFPGDDNKSPFSTGPSANTAAGSRAQNLAYSSSSSSSSSSDNNNNNNNIGTHYGDGTRDPKYLKAAIDGYRWLSRSNMTDARSGLYTDGFHISGLRDSDSNNTRCDQREDTVLTYNQGVLLTGLRGLWEATGAPSYLADGHALVQNVVRATGYDLRKDGPLEEEEDFDGDGDGDGDGDYNDDDDIASGGGRKGALPRWHGLGRAGVLEDPCDAGAVCNQDATTFKGIYFHHLAAFCAPLVMPLPLPLPPVPDFSSGSKEEQVTSSTTTTIQMQEEAFNATKESHDEACAAYHGWLAHNAKAALATRDAAGRFGQWWTAGLLERNWNGAWPTMESDGVPRDGNANYSDHTLWKGPYDLNFVDIDGGEKDRGDSALAWPNEDETGDQLPLVGGDGDGDGDGDGGSEVKRRDVQTGDPNKRGRGRTVETQSGGLALLRAYWKIGRIGATA</sequence>
<feature type="compositionally biased region" description="Basic and acidic residues" evidence="1">
    <location>
        <begin position="694"/>
        <end position="708"/>
    </location>
</feature>
<organism evidence="3 4">
    <name type="scientific">Eutypa lata (strain UCR-EL1)</name>
    <name type="common">Grapevine dieback disease fungus</name>
    <name type="synonym">Eutypa armeniacae</name>
    <dbReference type="NCBI Taxonomy" id="1287681"/>
    <lineage>
        <taxon>Eukaryota</taxon>
        <taxon>Fungi</taxon>
        <taxon>Dikarya</taxon>
        <taxon>Ascomycota</taxon>
        <taxon>Pezizomycotina</taxon>
        <taxon>Sordariomycetes</taxon>
        <taxon>Xylariomycetidae</taxon>
        <taxon>Xylariales</taxon>
        <taxon>Diatrypaceae</taxon>
        <taxon>Eutypa</taxon>
    </lineage>
</organism>
<dbReference type="InterPro" id="IPR053169">
    <property type="entry name" value="MUG_Protein"/>
</dbReference>
<dbReference type="OMA" id="EPYKNAI"/>
<dbReference type="KEGG" id="ela:UCREL1_1902"/>
<gene>
    <name evidence="3" type="ORF">UCREL1_1902</name>
</gene>
<dbReference type="InterPro" id="IPR005198">
    <property type="entry name" value="Glyco_hydro_76"/>
</dbReference>
<feature type="compositionally biased region" description="Low complexity" evidence="1">
    <location>
        <begin position="322"/>
        <end position="339"/>
    </location>
</feature>
<feature type="signal peptide" evidence="2">
    <location>
        <begin position="1"/>
        <end position="22"/>
    </location>
</feature>
<dbReference type="Pfam" id="PF03663">
    <property type="entry name" value="Glyco_hydro_76"/>
    <property type="match status" value="1"/>
</dbReference>
<evidence type="ECO:0000313" key="4">
    <source>
        <dbReference type="Proteomes" id="UP000012174"/>
    </source>
</evidence>
<dbReference type="EMBL" id="KB705715">
    <property type="protein sequence ID" value="EMR71050.1"/>
    <property type="molecule type" value="Genomic_DNA"/>
</dbReference>
<evidence type="ECO:0000256" key="2">
    <source>
        <dbReference type="SAM" id="SignalP"/>
    </source>
</evidence>
<name>M7TWL9_EUTLA</name>
<keyword evidence="3" id="KW-0378">Hydrolase</keyword>
<dbReference type="eggNOG" id="ENOG502QTTU">
    <property type="taxonomic scope" value="Eukaryota"/>
</dbReference>
<protein>
    <submittedName>
        <fullName evidence="3">Putative glycosyl hydrolase protein</fullName>
    </submittedName>
</protein>
<dbReference type="PANTHER" id="PTHR47791">
    <property type="entry name" value="MEIOTICALLY UP-REGULATED GENE 191 PROTEIN"/>
    <property type="match status" value="1"/>
</dbReference>
<dbReference type="GO" id="GO:0016787">
    <property type="term" value="F:hydrolase activity"/>
    <property type="evidence" value="ECO:0007669"/>
    <property type="project" value="UniProtKB-KW"/>
</dbReference>
<feature type="chain" id="PRO_5004086075" evidence="2">
    <location>
        <begin position="23"/>
        <end position="738"/>
    </location>
</feature>
<reference evidence="4" key="1">
    <citation type="journal article" date="2013" name="Genome Announc.">
        <title>Draft genome sequence of the grapevine dieback fungus Eutypa lata UCR-EL1.</title>
        <authorList>
            <person name="Blanco-Ulate B."/>
            <person name="Rolshausen P.E."/>
            <person name="Cantu D."/>
        </authorList>
    </citation>
    <scope>NUCLEOTIDE SEQUENCE [LARGE SCALE GENOMIC DNA]</scope>
    <source>
        <strain evidence="4">UCR-EL1</strain>
    </source>
</reference>
<dbReference type="OrthoDB" id="4104179at2759"/>
<dbReference type="Gene3D" id="1.50.10.20">
    <property type="match status" value="2"/>
</dbReference>
<dbReference type="HOGENOM" id="CLU_021766_1_0_1"/>
<dbReference type="PANTHER" id="PTHR47791:SF2">
    <property type="entry name" value="ENDO MANNANASE, GH76 FAMILY (EUROFUNG)"/>
    <property type="match status" value="1"/>
</dbReference>
<evidence type="ECO:0000256" key="1">
    <source>
        <dbReference type="SAM" id="MobiDB-lite"/>
    </source>
</evidence>
<evidence type="ECO:0000313" key="3">
    <source>
        <dbReference type="EMBL" id="EMR71050.1"/>
    </source>
</evidence>
<feature type="compositionally biased region" description="Acidic residues" evidence="1">
    <location>
        <begin position="452"/>
        <end position="476"/>
    </location>
</feature>
<dbReference type="AlphaFoldDB" id="M7TWL9"/>
<dbReference type="Proteomes" id="UP000012174">
    <property type="component" value="Unassembled WGS sequence"/>
</dbReference>
<feature type="region of interest" description="Disordered" evidence="1">
    <location>
        <begin position="446"/>
        <end position="483"/>
    </location>
</feature>